<keyword evidence="2" id="KW-0863">Zinc-finger</keyword>
<dbReference type="PANTHER" id="PTHR11439">
    <property type="entry name" value="GAG-POL-RELATED RETROTRANSPOSON"/>
    <property type="match status" value="1"/>
</dbReference>
<dbReference type="InterPro" id="IPR029472">
    <property type="entry name" value="Copia-like_N"/>
</dbReference>
<keyword evidence="2" id="KW-0479">Metal-binding</keyword>
<keyword evidence="1" id="KW-0645">Protease</keyword>
<dbReference type="InterPro" id="IPR043502">
    <property type="entry name" value="DNA/RNA_pol_sf"/>
</dbReference>
<evidence type="ECO:0000259" key="5">
    <source>
        <dbReference type="PROSITE" id="PS50994"/>
    </source>
</evidence>
<sequence length="1215" mass="134186">MVNEEESNASALKFWSEVQLPDAPVVSPYTLSSSDNPRAMISSVLLTGDNYNKWATEMLNALQAKQKTGFINGAIVQPARDDPDYENWLTVNSMIVGWLRTSIEPKVRSTVTFITNSHHLWSDLKQRFSVGNKVRVHQIQGQLASCRQEGQSVIDVSGGNRHVGFLAHTDVSGGNRPDSILNKGRLSCSHCGCTGHEKRDCWQLVGFPDWWTEHNEKGPNGRGTSSRGRGGRGSSPAGGGHGRDDHLRALTQLLQEKSTNANPSPAGSDKLSGKLNLGNVILDTGASHHMTGTLSLLTDVVPIQPSPVGFADGSKAFAVSVGVFPLSNNVKLTNVLFVPSLNCTLISDHFSKNLIGSGEEHDGVYYLTDVATTKIHMAKGFPDQALWHRRLGHPSFSVLSALPQFKRVYSSVSSSSCEYTERQFGKTVKTVRSDNGTEFMCLASYFRENGIIHQTSCVGTPQQNGRVERKHLHILNVARALLFQASLPIKFWGEAVLTAAYLINQTPSSIQSGCSPYEILHKSKPDYDQLRVFGSACYVHRLTRDKDKFGQRSRVCVFVGYPFGKKGWKVFDIERNEFLVSCDVVFQENVFTFATSHGSSPLSVPPLVVSGDDDWLVPTLYDRGSPATSLPSDQDNNTGGDLLVVGLDPMPSSAPPIVDNTEDVSSVHPDSATPLTPAITGSPDSPDSVSAIVSVPQSVPTPPSKHCKSIRTTQPSVRLQDYVLYNATHTPSHHALPGSPTQSSTLVQGTSPYPLTDFVSDENFSPSHHAYLAVITANTEPKHFKEAVKIKVWNDAVVKEVDALELLRTWDVCDLPPGKIAIGCQWVFKNKYNFDGMLERHKARLVALGNTQVEGEDYRETFAPVVRMTTVRTLLRLVAANQWKVYQMDVHNAFLHGDLEEDEASSWFSSFSSWQSLSPSQVSVWFKTVPALLNIELRVLIYVDDLIICGNDGHMLTKFKEYLGRCFAMKDLGKLKYFLGIEVSRGPDGIFLTQRKYALDIIADTGNLGSRPGYTPLEQNHRLASDDGPLLLDPKPYRRLESPGQGIMLKADMDLSIDVYCDSDWSSCPKTRRSLSAYVVLLGGSPIAWKAKKQDTVSHSSTEVEYRAMSFALKEIKWLHKLLKGFGINRAAPTRLFCDSKAAIHIASNPVFHERTKHIENDCHAVRDAVRDGIITTEHVRTTEQLADIFTKTLGRDQFHYIMSKLGVQDLHTPT</sequence>
<feature type="domain" description="Integrase catalytic" evidence="5">
    <location>
        <begin position="429"/>
        <end position="524"/>
    </location>
</feature>
<proteinExistence type="predicted"/>
<dbReference type="Pfam" id="PF22936">
    <property type="entry name" value="Pol_BBD"/>
    <property type="match status" value="1"/>
</dbReference>
<dbReference type="SUPFAM" id="SSF53098">
    <property type="entry name" value="Ribonuclease H-like"/>
    <property type="match status" value="1"/>
</dbReference>
<dbReference type="CDD" id="cd09272">
    <property type="entry name" value="RNase_HI_RT_Ty1"/>
    <property type="match status" value="1"/>
</dbReference>
<keyword evidence="1" id="KW-0064">Aspartyl protease</keyword>
<gene>
    <name evidence="7" type="primary">LOC104698984</name>
</gene>
<dbReference type="InterPro" id="IPR036397">
    <property type="entry name" value="RNaseH_sf"/>
</dbReference>
<protein>
    <submittedName>
        <fullName evidence="7">Uncharacterized protein LOC104698984</fullName>
    </submittedName>
</protein>
<dbReference type="InterPro" id="IPR001878">
    <property type="entry name" value="Znf_CCHC"/>
</dbReference>
<dbReference type="RefSeq" id="XP_010412651.1">
    <property type="nucleotide sequence ID" value="XM_010414349.1"/>
</dbReference>
<evidence type="ECO:0000313" key="6">
    <source>
        <dbReference type="Proteomes" id="UP000694864"/>
    </source>
</evidence>
<evidence type="ECO:0000313" key="7">
    <source>
        <dbReference type="RefSeq" id="XP_010412651.1"/>
    </source>
</evidence>
<dbReference type="PROSITE" id="PS50994">
    <property type="entry name" value="INTEGRASE"/>
    <property type="match status" value="1"/>
</dbReference>
<dbReference type="InterPro" id="IPR057670">
    <property type="entry name" value="SH3_retrovirus"/>
</dbReference>
<evidence type="ECO:0000259" key="4">
    <source>
        <dbReference type="PROSITE" id="PS50158"/>
    </source>
</evidence>
<dbReference type="Pfam" id="PF25597">
    <property type="entry name" value="SH3_retrovirus"/>
    <property type="match status" value="1"/>
</dbReference>
<feature type="compositionally biased region" description="Gly residues" evidence="3">
    <location>
        <begin position="231"/>
        <end position="240"/>
    </location>
</feature>
<evidence type="ECO:0000256" key="3">
    <source>
        <dbReference type="SAM" id="MobiDB-lite"/>
    </source>
</evidence>
<feature type="region of interest" description="Disordered" evidence="3">
    <location>
        <begin position="663"/>
        <end position="688"/>
    </location>
</feature>
<dbReference type="SUPFAM" id="SSF56672">
    <property type="entry name" value="DNA/RNA polymerases"/>
    <property type="match status" value="1"/>
</dbReference>
<evidence type="ECO:0000256" key="2">
    <source>
        <dbReference type="PROSITE-ProRule" id="PRU00047"/>
    </source>
</evidence>
<dbReference type="GeneID" id="104698984"/>
<dbReference type="Gene3D" id="3.30.420.10">
    <property type="entry name" value="Ribonuclease H-like superfamily/Ribonuclease H"/>
    <property type="match status" value="1"/>
</dbReference>
<dbReference type="PANTHER" id="PTHR11439:SF470">
    <property type="entry name" value="CYSTEINE-RICH RLK (RECEPTOR-LIKE PROTEIN KINASE) 8"/>
    <property type="match status" value="1"/>
</dbReference>
<dbReference type="InterPro" id="IPR025724">
    <property type="entry name" value="GAG-pre-integrase_dom"/>
</dbReference>
<dbReference type="InterPro" id="IPR001584">
    <property type="entry name" value="Integrase_cat-core"/>
</dbReference>
<accession>A0ABM0SKV1</accession>
<dbReference type="Pfam" id="PF14244">
    <property type="entry name" value="Retrotran_gag_3"/>
    <property type="match status" value="1"/>
</dbReference>
<keyword evidence="1" id="KW-0378">Hydrolase</keyword>
<dbReference type="InterPro" id="IPR012337">
    <property type="entry name" value="RNaseH-like_sf"/>
</dbReference>
<dbReference type="Pfam" id="PF13976">
    <property type="entry name" value="gag_pre-integrs"/>
    <property type="match status" value="1"/>
</dbReference>
<reference evidence="6" key="1">
    <citation type="journal article" date="2014" name="Nat. Commun.">
        <title>The emerging biofuel crop Camelina sativa retains a highly undifferentiated hexaploid genome structure.</title>
        <authorList>
            <person name="Kagale S."/>
            <person name="Koh C."/>
            <person name="Nixon J."/>
            <person name="Bollina V."/>
            <person name="Clarke W.E."/>
            <person name="Tuteja R."/>
            <person name="Spillane C."/>
            <person name="Robinson S.J."/>
            <person name="Links M.G."/>
            <person name="Clarke C."/>
            <person name="Higgins E.E."/>
            <person name="Huebert T."/>
            <person name="Sharpe A.G."/>
            <person name="Parkin I.A."/>
        </authorList>
    </citation>
    <scope>NUCLEOTIDE SEQUENCE [LARGE SCALE GENOMIC DNA]</scope>
    <source>
        <strain evidence="6">cv. DH55</strain>
    </source>
</reference>
<organism evidence="6 7">
    <name type="scientific">Camelina sativa</name>
    <name type="common">False flax</name>
    <name type="synonym">Myagrum sativum</name>
    <dbReference type="NCBI Taxonomy" id="90675"/>
    <lineage>
        <taxon>Eukaryota</taxon>
        <taxon>Viridiplantae</taxon>
        <taxon>Streptophyta</taxon>
        <taxon>Embryophyta</taxon>
        <taxon>Tracheophyta</taxon>
        <taxon>Spermatophyta</taxon>
        <taxon>Magnoliopsida</taxon>
        <taxon>eudicotyledons</taxon>
        <taxon>Gunneridae</taxon>
        <taxon>Pentapetalae</taxon>
        <taxon>rosids</taxon>
        <taxon>malvids</taxon>
        <taxon>Brassicales</taxon>
        <taxon>Brassicaceae</taxon>
        <taxon>Camelineae</taxon>
        <taxon>Camelina</taxon>
    </lineage>
</organism>
<dbReference type="Pfam" id="PF07727">
    <property type="entry name" value="RVT_2"/>
    <property type="match status" value="2"/>
</dbReference>
<name>A0ABM0SKV1_CAMSA</name>
<dbReference type="InterPro" id="IPR013103">
    <property type="entry name" value="RVT_2"/>
</dbReference>
<dbReference type="PROSITE" id="PS50158">
    <property type="entry name" value="ZF_CCHC"/>
    <property type="match status" value="1"/>
</dbReference>
<feature type="region of interest" description="Disordered" evidence="3">
    <location>
        <begin position="212"/>
        <end position="245"/>
    </location>
</feature>
<dbReference type="Proteomes" id="UP000694864">
    <property type="component" value="Chromosome 6"/>
</dbReference>
<keyword evidence="6" id="KW-1185">Reference proteome</keyword>
<dbReference type="InterPro" id="IPR054722">
    <property type="entry name" value="PolX-like_BBD"/>
</dbReference>
<keyword evidence="2" id="KW-0862">Zinc</keyword>
<reference evidence="7" key="2">
    <citation type="submission" date="2025-08" db="UniProtKB">
        <authorList>
            <consortium name="RefSeq"/>
        </authorList>
    </citation>
    <scope>IDENTIFICATION</scope>
    <source>
        <tissue evidence="7">Leaf</tissue>
    </source>
</reference>
<feature type="domain" description="CCHC-type" evidence="4">
    <location>
        <begin position="188"/>
        <end position="201"/>
    </location>
</feature>
<evidence type="ECO:0000256" key="1">
    <source>
        <dbReference type="ARBA" id="ARBA00022750"/>
    </source>
</evidence>